<gene>
    <name evidence="1" type="ORF">F53441_10509</name>
</gene>
<keyword evidence="2" id="KW-1185">Reference proteome</keyword>
<accession>A0A8H4K8P8</accession>
<protein>
    <submittedName>
        <fullName evidence="1">Uncharacterized protein</fullName>
    </submittedName>
</protein>
<comment type="caution">
    <text evidence="1">The sequence shown here is derived from an EMBL/GenBank/DDBJ whole genome shotgun (WGS) entry which is preliminary data.</text>
</comment>
<dbReference type="EMBL" id="JAADJG010000499">
    <property type="protein sequence ID" value="KAF4445760.1"/>
    <property type="molecule type" value="Genomic_DNA"/>
</dbReference>
<name>A0A8H4K8P8_9HYPO</name>
<reference evidence="1" key="1">
    <citation type="submission" date="2020-01" db="EMBL/GenBank/DDBJ databases">
        <title>Identification and distribution of gene clusters putatively required for synthesis of sphingolipid metabolism inhibitors in phylogenetically diverse species of the filamentous fungus Fusarium.</title>
        <authorList>
            <person name="Kim H.-S."/>
            <person name="Busman M."/>
            <person name="Brown D.W."/>
            <person name="Divon H."/>
            <person name="Uhlig S."/>
            <person name="Proctor R.H."/>
        </authorList>
    </citation>
    <scope>NUCLEOTIDE SEQUENCE</scope>
    <source>
        <strain evidence="1">NRRL 53441</strain>
    </source>
</reference>
<dbReference type="AlphaFoldDB" id="A0A8H4K8P8"/>
<dbReference type="Proteomes" id="UP000605986">
    <property type="component" value="Unassembled WGS sequence"/>
</dbReference>
<proteinExistence type="predicted"/>
<sequence>MSSSITYPLPTPELRRLRQELKDHQSNLGQRLEHRVSKLAALTAEVLEVTKGGITEEERRAQFSKLRESHKHIQRIKRRRDFINSREVTLDRYARVCKVKEREPFGEQMEIVEKALEEMGHEMEALKGCKEGS</sequence>
<evidence type="ECO:0000313" key="2">
    <source>
        <dbReference type="Proteomes" id="UP000605986"/>
    </source>
</evidence>
<organism evidence="1 2">
    <name type="scientific">Fusarium austroafricanum</name>
    <dbReference type="NCBI Taxonomy" id="2364996"/>
    <lineage>
        <taxon>Eukaryota</taxon>
        <taxon>Fungi</taxon>
        <taxon>Dikarya</taxon>
        <taxon>Ascomycota</taxon>
        <taxon>Pezizomycotina</taxon>
        <taxon>Sordariomycetes</taxon>
        <taxon>Hypocreomycetidae</taxon>
        <taxon>Hypocreales</taxon>
        <taxon>Nectriaceae</taxon>
        <taxon>Fusarium</taxon>
        <taxon>Fusarium concolor species complex</taxon>
    </lineage>
</organism>
<evidence type="ECO:0000313" key="1">
    <source>
        <dbReference type="EMBL" id="KAF4445760.1"/>
    </source>
</evidence>